<organism evidence="2 3">
    <name type="scientific">Irregularibacter muris</name>
    <dbReference type="NCBI Taxonomy" id="1796619"/>
    <lineage>
        <taxon>Bacteria</taxon>
        <taxon>Bacillati</taxon>
        <taxon>Bacillota</taxon>
        <taxon>Clostridia</taxon>
        <taxon>Eubacteriales</taxon>
        <taxon>Eubacteriaceae</taxon>
        <taxon>Irregularibacter</taxon>
    </lineage>
</organism>
<name>A0AAE3KZK7_9FIRM</name>
<dbReference type="RefSeq" id="WP_257531700.1">
    <property type="nucleotide sequence ID" value="NZ_JANKAS010000009.1"/>
</dbReference>
<protein>
    <submittedName>
        <fullName evidence="2">DUF4368 domain-containing protein</fullName>
    </submittedName>
</protein>
<sequence>MDKIIVFKAEKVNGKRQQKIRIYYNVLKQLIFQKGMKKRHSREYSYANFFRLINPYGRDPFSWFLCYPICFFTSSYTL</sequence>
<reference evidence="2" key="1">
    <citation type="submission" date="2022-07" db="EMBL/GenBank/DDBJ databases">
        <title>Enhanced cultured diversity of the mouse gut microbiota enables custom-made synthetic communities.</title>
        <authorList>
            <person name="Afrizal A."/>
        </authorList>
    </citation>
    <scope>NUCLEOTIDE SEQUENCE</scope>
    <source>
        <strain evidence="2">DSM 28593</strain>
    </source>
</reference>
<gene>
    <name evidence="2" type="ORF">NSA47_10355</name>
</gene>
<evidence type="ECO:0000313" key="2">
    <source>
        <dbReference type="EMBL" id="MCR1899385.1"/>
    </source>
</evidence>
<dbReference type="EMBL" id="JANKAS010000009">
    <property type="protein sequence ID" value="MCR1899385.1"/>
    <property type="molecule type" value="Genomic_DNA"/>
</dbReference>
<comment type="caution">
    <text evidence="2">The sequence shown here is derived from an EMBL/GenBank/DDBJ whole genome shotgun (WGS) entry which is preliminary data.</text>
</comment>
<accession>A0AAE3KZK7</accession>
<keyword evidence="3" id="KW-1185">Reference proteome</keyword>
<evidence type="ECO:0000313" key="3">
    <source>
        <dbReference type="Proteomes" id="UP001205748"/>
    </source>
</evidence>
<evidence type="ECO:0000259" key="1">
    <source>
        <dbReference type="Pfam" id="PF14287"/>
    </source>
</evidence>
<dbReference type="Proteomes" id="UP001205748">
    <property type="component" value="Unassembled WGS sequence"/>
</dbReference>
<dbReference type="InterPro" id="IPR025378">
    <property type="entry name" value="DUF4368"/>
</dbReference>
<dbReference type="Pfam" id="PF14287">
    <property type="entry name" value="DUF4368"/>
    <property type="match status" value="1"/>
</dbReference>
<dbReference type="AlphaFoldDB" id="A0AAE3KZK7"/>
<proteinExistence type="predicted"/>
<feature type="domain" description="DUF4368" evidence="1">
    <location>
        <begin position="2"/>
        <end position="26"/>
    </location>
</feature>